<dbReference type="EMBL" id="JAWWNJ010000012">
    <property type="protein sequence ID" value="KAK7043437.1"/>
    <property type="molecule type" value="Genomic_DNA"/>
</dbReference>
<gene>
    <name evidence="1" type="ORF">R3P38DRAFT_2767042</name>
</gene>
<sequence>MGRFAPVEMKERDSDLRECPETRLAWRNIAAIVPARLRFVLSSWFSRRVEKIGVPTTHSRGTYRPRDLSRAARNFNSISARRQLQQESAIKKIHTRLSLSPFSLPGFLEWALRSRRVDGIFEIGSGTMLASGIERCDYRNLLVVLGLGNFSFDASGFGFEILSELEHNQPTVLIQVFEASSAVRLGVCERSFNENSIEICEDTVALGSDAGLSMGEPFNGFLA</sequence>
<keyword evidence="2" id="KW-1185">Reference proteome</keyword>
<evidence type="ECO:0000313" key="1">
    <source>
        <dbReference type="EMBL" id="KAK7043437.1"/>
    </source>
</evidence>
<evidence type="ECO:0000313" key="2">
    <source>
        <dbReference type="Proteomes" id="UP001362999"/>
    </source>
</evidence>
<proteinExistence type="predicted"/>
<accession>A0AAW0CXN7</accession>
<comment type="caution">
    <text evidence="1">The sequence shown here is derived from an EMBL/GenBank/DDBJ whole genome shotgun (WGS) entry which is preliminary data.</text>
</comment>
<dbReference type="Proteomes" id="UP001362999">
    <property type="component" value="Unassembled WGS sequence"/>
</dbReference>
<name>A0AAW0CXN7_9AGAR</name>
<protein>
    <submittedName>
        <fullName evidence="1">Uncharacterized protein</fullName>
    </submittedName>
</protein>
<reference evidence="1 2" key="1">
    <citation type="journal article" date="2024" name="J Genomics">
        <title>Draft genome sequencing and assembly of Favolaschia claudopus CIRM-BRFM 2984 isolated from oak limbs.</title>
        <authorList>
            <person name="Navarro D."/>
            <person name="Drula E."/>
            <person name="Chaduli D."/>
            <person name="Cazenave R."/>
            <person name="Ahrendt S."/>
            <person name="Wang J."/>
            <person name="Lipzen A."/>
            <person name="Daum C."/>
            <person name="Barry K."/>
            <person name="Grigoriev I.V."/>
            <person name="Favel A."/>
            <person name="Rosso M.N."/>
            <person name="Martin F."/>
        </authorList>
    </citation>
    <scope>NUCLEOTIDE SEQUENCE [LARGE SCALE GENOMIC DNA]</scope>
    <source>
        <strain evidence="1 2">CIRM-BRFM 2984</strain>
    </source>
</reference>
<organism evidence="1 2">
    <name type="scientific">Favolaschia claudopus</name>
    <dbReference type="NCBI Taxonomy" id="2862362"/>
    <lineage>
        <taxon>Eukaryota</taxon>
        <taxon>Fungi</taxon>
        <taxon>Dikarya</taxon>
        <taxon>Basidiomycota</taxon>
        <taxon>Agaricomycotina</taxon>
        <taxon>Agaricomycetes</taxon>
        <taxon>Agaricomycetidae</taxon>
        <taxon>Agaricales</taxon>
        <taxon>Marasmiineae</taxon>
        <taxon>Mycenaceae</taxon>
        <taxon>Favolaschia</taxon>
    </lineage>
</organism>
<dbReference type="AlphaFoldDB" id="A0AAW0CXN7"/>